<dbReference type="Proteomes" id="UP000620124">
    <property type="component" value="Unassembled WGS sequence"/>
</dbReference>
<organism evidence="1 2">
    <name type="scientific">Mycena venus</name>
    <dbReference type="NCBI Taxonomy" id="2733690"/>
    <lineage>
        <taxon>Eukaryota</taxon>
        <taxon>Fungi</taxon>
        <taxon>Dikarya</taxon>
        <taxon>Basidiomycota</taxon>
        <taxon>Agaricomycotina</taxon>
        <taxon>Agaricomycetes</taxon>
        <taxon>Agaricomycetidae</taxon>
        <taxon>Agaricales</taxon>
        <taxon>Marasmiineae</taxon>
        <taxon>Mycenaceae</taxon>
        <taxon>Mycena</taxon>
    </lineage>
</organism>
<sequence length="297" mass="34015">MDPVSSHVVLPLELEWQIFEICACSRPVTIPKLMLVARRVKEWVEPLLYRTIVISVIYSIDGHPDFTEDILWTVLRSKPAAFFRDSVRHVLIHGTWDDDADWTDFVRFVLSICTGVQTLFVSQSHPLLELSTMPFGLKHLCTTFMPLLIDIPSTSPLFAQLTHLELIGPASTDENTDISTTVALLPRLTHLSFNEESEEAAVPFIPSYLTVLQNCASLSVLISLWDHDYPEDLLSQYVHALAKDPRFVVLDGTEWFRDWEMEVLDGSGYWSQAENFIAKRRSGEIDAREYRMSRQYP</sequence>
<gene>
    <name evidence="1" type="ORF">MVEN_00580100</name>
</gene>
<comment type="caution">
    <text evidence="1">The sequence shown here is derived from an EMBL/GenBank/DDBJ whole genome shotgun (WGS) entry which is preliminary data.</text>
</comment>
<name>A0A8H7D5N5_9AGAR</name>
<evidence type="ECO:0000313" key="2">
    <source>
        <dbReference type="Proteomes" id="UP000620124"/>
    </source>
</evidence>
<dbReference type="OrthoDB" id="3145912at2759"/>
<proteinExistence type="predicted"/>
<evidence type="ECO:0000313" key="1">
    <source>
        <dbReference type="EMBL" id="KAF7362335.1"/>
    </source>
</evidence>
<dbReference type="AlphaFoldDB" id="A0A8H7D5N5"/>
<reference evidence="1" key="1">
    <citation type="submission" date="2020-05" db="EMBL/GenBank/DDBJ databases">
        <title>Mycena genomes resolve the evolution of fungal bioluminescence.</title>
        <authorList>
            <person name="Tsai I.J."/>
        </authorList>
    </citation>
    <scope>NUCLEOTIDE SEQUENCE</scope>
    <source>
        <strain evidence="1">CCC161011</strain>
    </source>
</reference>
<evidence type="ECO:0008006" key="3">
    <source>
        <dbReference type="Google" id="ProtNLM"/>
    </source>
</evidence>
<keyword evidence="2" id="KW-1185">Reference proteome</keyword>
<protein>
    <recommendedName>
        <fullName evidence="3">F-box domain-containing protein</fullName>
    </recommendedName>
</protein>
<accession>A0A8H7D5N5</accession>
<dbReference type="EMBL" id="JACAZI010000004">
    <property type="protein sequence ID" value="KAF7362335.1"/>
    <property type="molecule type" value="Genomic_DNA"/>
</dbReference>